<dbReference type="InterPro" id="IPR000524">
    <property type="entry name" value="Tscrpt_reg_HTH_GntR"/>
</dbReference>
<dbReference type="SMART" id="SM00345">
    <property type="entry name" value="HTH_GNTR"/>
    <property type="match status" value="1"/>
</dbReference>
<gene>
    <name evidence="5" type="ORF">Amac_058730</name>
</gene>
<dbReference type="InterPro" id="IPR050679">
    <property type="entry name" value="Bact_HTH_transcr_reg"/>
</dbReference>
<dbReference type="SUPFAM" id="SSF46785">
    <property type="entry name" value="Winged helix' DNA-binding domain"/>
    <property type="match status" value="1"/>
</dbReference>
<dbReference type="PANTHER" id="PTHR44846">
    <property type="entry name" value="MANNOSYL-D-GLYCERATE TRANSPORT/METABOLISM SYSTEM REPRESSOR MNGR-RELATED"/>
    <property type="match status" value="1"/>
</dbReference>
<dbReference type="PANTHER" id="PTHR44846:SF1">
    <property type="entry name" value="MANNOSYL-D-GLYCERATE TRANSPORT_METABOLISM SYSTEM REPRESSOR MNGR-RELATED"/>
    <property type="match status" value="1"/>
</dbReference>
<dbReference type="InterPro" id="IPR036388">
    <property type="entry name" value="WH-like_DNA-bd_sf"/>
</dbReference>
<keyword evidence="1" id="KW-0805">Transcription regulation</keyword>
<dbReference type="Gene3D" id="1.10.10.10">
    <property type="entry name" value="Winged helix-like DNA-binding domain superfamily/Winged helix DNA-binding domain"/>
    <property type="match status" value="1"/>
</dbReference>
<dbReference type="AlphaFoldDB" id="A0A5M3WUS2"/>
<evidence type="ECO:0000256" key="2">
    <source>
        <dbReference type="ARBA" id="ARBA00023125"/>
    </source>
</evidence>
<name>A0A5M3WUS2_9ACTN</name>
<evidence type="ECO:0000256" key="3">
    <source>
        <dbReference type="ARBA" id="ARBA00023163"/>
    </source>
</evidence>
<dbReference type="RefSeq" id="WP_246268776.1">
    <property type="nucleotide sequence ID" value="NZ_BAAAHL010000012.1"/>
</dbReference>
<comment type="caution">
    <text evidence="5">The sequence shown here is derived from an EMBL/GenBank/DDBJ whole genome shotgun (WGS) entry which is preliminary data.</text>
</comment>
<accession>A0A5M3WUS2</accession>
<dbReference type="PRINTS" id="PR00035">
    <property type="entry name" value="HTHGNTR"/>
</dbReference>
<dbReference type="PROSITE" id="PS50949">
    <property type="entry name" value="HTH_GNTR"/>
    <property type="match status" value="1"/>
</dbReference>
<dbReference type="CDD" id="cd07377">
    <property type="entry name" value="WHTH_GntR"/>
    <property type="match status" value="1"/>
</dbReference>
<dbReference type="Pfam" id="PF00392">
    <property type="entry name" value="GntR"/>
    <property type="match status" value="1"/>
</dbReference>
<dbReference type="GO" id="GO:0003700">
    <property type="term" value="F:DNA-binding transcription factor activity"/>
    <property type="evidence" value="ECO:0007669"/>
    <property type="project" value="InterPro"/>
</dbReference>
<keyword evidence="3" id="KW-0804">Transcription</keyword>
<sequence>MAVDDLGAELPPVDRSGPDLVYMVMADFIAGQIEHGRRAPASRLPSELDMANMWGVARMTVRRAIQELAEERGLVQTIHGKGTFVTSPSRWGNQKSNG</sequence>
<evidence type="ECO:0000313" key="6">
    <source>
        <dbReference type="Proteomes" id="UP000331127"/>
    </source>
</evidence>
<reference evidence="5 6" key="1">
    <citation type="submission" date="2019-10" db="EMBL/GenBank/DDBJ databases">
        <title>Whole genome shotgun sequence of Acrocarpospora macrocephala NBRC 16266.</title>
        <authorList>
            <person name="Ichikawa N."/>
            <person name="Kimura A."/>
            <person name="Kitahashi Y."/>
            <person name="Komaki H."/>
            <person name="Oguchi A."/>
        </authorList>
    </citation>
    <scope>NUCLEOTIDE SEQUENCE [LARGE SCALE GENOMIC DNA]</scope>
    <source>
        <strain evidence="5 6">NBRC 16266</strain>
    </source>
</reference>
<keyword evidence="6" id="KW-1185">Reference proteome</keyword>
<dbReference type="EMBL" id="BLAE01000035">
    <property type="protein sequence ID" value="GES12276.1"/>
    <property type="molecule type" value="Genomic_DNA"/>
</dbReference>
<evidence type="ECO:0000259" key="4">
    <source>
        <dbReference type="PROSITE" id="PS50949"/>
    </source>
</evidence>
<dbReference type="GO" id="GO:0003677">
    <property type="term" value="F:DNA binding"/>
    <property type="evidence" value="ECO:0007669"/>
    <property type="project" value="UniProtKB-KW"/>
</dbReference>
<keyword evidence="2" id="KW-0238">DNA-binding</keyword>
<dbReference type="Proteomes" id="UP000331127">
    <property type="component" value="Unassembled WGS sequence"/>
</dbReference>
<evidence type="ECO:0000313" key="5">
    <source>
        <dbReference type="EMBL" id="GES12276.1"/>
    </source>
</evidence>
<dbReference type="InterPro" id="IPR036390">
    <property type="entry name" value="WH_DNA-bd_sf"/>
</dbReference>
<organism evidence="5 6">
    <name type="scientific">Acrocarpospora macrocephala</name>
    <dbReference type="NCBI Taxonomy" id="150177"/>
    <lineage>
        <taxon>Bacteria</taxon>
        <taxon>Bacillati</taxon>
        <taxon>Actinomycetota</taxon>
        <taxon>Actinomycetes</taxon>
        <taxon>Streptosporangiales</taxon>
        <taxon>Streptosporangiaceae</taxon>
        <taxon>Acrocarpospora</taxon>
    </lineage>
</organism>
<protein>
    <recommendedName>
        <fullName evidence="4">HTH gntR-type domain-containing protein</fullName>
    </recommendedName>
</protein>
<feature type="domain" description="HTH gntR-type" evidence="4">
    <location>
        <begin position="19"/>
        <end position="88"/>
    </location>
</feature>
<proteinExistence type="predicted"/>
<dbReference type="GO" id="GO:0045892">
    <property type="term" value="P:negative regulation of DNA-templated transcription"/>
    <property type="evidence" value="ECO:0007669"/>
    <property type="project" value="TreeGrafter"/>
</dbReference>
<evidence type="ECO:0000256" key="1">
    <source>
        <dbReference type="ARBA" id="ARBA00023015"/>
    </source>
</evidence>